<dbReference type="InterPro" id="IPR050925">
    <property type="entry name" value="Rhomboid_protease_S54"/>
</dbReference>
<feature type="domain" description="Peptidase S54 rhomboid" evidence="9">
    <location>
        <begin position="225"/>
        <end position="358"/>
    </location>
</feature>
<feature type="transmembrane region" description="Helical" evidence="8">
    <location>
        <begin position="318"/>
        <end position="336"/>
    </location>
</feature>
<dbReference type="InterPro" id="IPR035952">
    <property type="entry name" value="Rhomboid-like_sf"/>
</dbReference>
<evidence type="ECO:0000256" key="1">
    <source>
        <dbReference type="ARBA" id="ARBA00004141"/>
    </source>
</evidence>
<dbReference type="GO" id="GO:0006508">
    <property type="term" value="P:proteolysis"/>
    <property type="evidence" value="ECO:0007669"/>
    <property type="project" value="UniProtKB-KW"/>
</dbReference>
<comment type="caution">
    <text evidence="10">The sequence shown here is derived from an EMBL/GenBank/DDBJ whole genome shotgun (WGS) entry which is preliminary data.</text>
</comment>
<evidence type="ECO:0000256" key="8">
    <source>
        <dbReference type="SAM" id="Phobius"/>
    </source>
</evidence>
<feature type="transmembrane region" description="Helical" evidence="8">
    <location>
        <begin position="234"/>
        <end position="254"/>
    </location>
</feature>
<dbReference type="EMBL" id="JACHEN010000035">
    <property type="protein sequence ID" value="MBB6218242.1"/>
    <property type="molecule type" value="Genomic_DNA"/>
</dbReference>
<dbReference type="Pfam" id="PF00515">
    <property type="entry name" value="TPR_1"/>
    <property type="match status" value="1"/>
</dbReference>
<dbReference type="SUPFAM" id="SSF144091">
    <property type="entry name" value="Rhomboid-like"/>
    <property type="match status" value="1"/>
</dbReference>
<evidence type="ECO:0000256" key="2">
    <source>
        <dbReference type="ARBA" id="ARBA00009045"/>
    </source>
</evidence>
<feature type="transmembrane region" description="Helical" evidence="8">
    <location>
        <begin position="290"/>
        <end position="306"/>
    </location>
</feature>
<name>A0A841L552_9FIRM</name>
<keyword evidence="11" id="KW-1185">Reference proteome</keyword>
<keyword evidence="5 8" id="KW-1133">Transmembrane helix</keyword>
<dbReference type="SMART" id="SM00028">
    <property type="entry name" value="TPR"/>
    <property type="match status" value="2"/>
</dbReference>
<dbReference type="Pfam" id="PF01694">
    <property type="entry name" value="Rhomboid"/>
    <property type="match status" value="1"/>
</dbReference>
<evidence type="ECO:0000313" key="10">
    <source>
        <dbReference type="EMBL" id="MBB6218242.1"/>
    </source>
</evidence>
<comment type="similarity">
    <text evidence="2">Belongs to the peptidase S54 family.</text>
</comment>
<evidence type="ECO:0000256" key="5">
    <source>
        <dbReference type="ARBA" id="ARBA00022989"/>
    </source>
</evidence>
<dbReference type="GO" id="GO:0016020">
    <property type="term" value="C:membrane"/>
    <property type="evidence" value="ECO:0007669"/>
    <property type="project" value="UniProtKB-SubCell"/>
</dbReference>
<dbReference type="Gene3D" id="1.20.1540.10">
    <property type="entry name" value="Rhomboid-like"/>
    <property type="match status" value="1"/>
</dbReference>
<reference evidence="10 11" key="1">
    <citation type="submission" date="2020-08" db="EMBL/GenBank/DDBJ databases">
        <title>Genomic Encyclopedia of Type Strains, Phase IV (KMG-IV): sequencing the most valuable type-strain genomes for metagenomic binning, comparative biology and taxonomic classification.</title>
        <authorList>
            <person name="Goeker M."/>
        </authorList>
    </citation>
    <scope>NUCLEOTIDE SEQUENCE [LARGE SCALE GENOMIC DNA]</scope>
    <source>
        <strain evidence="10 11">DSM 103526</strain>
    </source>
</reference>
<organism evidence="10 11">
    <name type="scientific">Anaerosolibacter carboniphilus</name>
    <dbReference type="NCBI Taxonomy" id="1417629"/>
    <lineage>
        <taxon>Bacteria</taxon>
        <taxon>Bacillati</taxon>
        <taxon>Bacillota</taxon>
        <taxon>Clostridia</taxon>
        <taxon>Peptostreptococcales</taxon>
        <taxon>Thermotaleaceae</taxon>
        <taxon>Anaerosolibacter</taxon>
    </lineage>
</organism>
<dbReference type="Proteomes" id="UP000579281">
    <property type="component" value="Unassembled WGS sequence"/>
</dbReference>
<keyword evidence="4 10" id="KW-0378">Hydrolase</keyword>
<dbReference type="Gene3D" id="1.25.40.10">
    <property type="entry name" value="Tetratricopeptide repeat domain"/>
    <property type="match status" value="1"/>
</dbReference>
<gene>
    <name evidence="10" type="ORF">HNQ80_004401</name>
</gene>
<sequence>MLVKTTALLMKSFIERKEFFLYPYGSIEAITDIVLHKQLWFKEFFIEFIDDPEFLQSPLEHQKNRIYPSIKEIQLRNRYKKLFFYKILLVEQIEHEEQLNQLKELHQWISEEKVNFHLIVLDLSTLQVIYHQSNFEDDENILPSIQTWLPQVPVENLDSIDLLDIERTTKQTKGYFFPKKRFYFTNVLLAINVLIFIYMSITGSTTDSEYLIAFGAKYNPLIAAGEYYRLFTSMFLHIGSPHLMFNSYALYMLGKDVEAIYGTFKFLIIYVLAGLFGSLGSFLFSHAVSAGASGAIFGLIGAYMYFGVRRPAIFSARYGLNLVSMLVINIIFGLTVPGIDNFAHLGGFLGGYLSSWALGLHKEKLLQKKHIVPQMLIMLLIVGSLLTGVKIQQSTWEYYWYKGVKELQQDHITEGQSYLEKGVSLNPEVGEFYYNLAYVHYRKGDIPTAIEYLNQAISLDPKDDKAQEFLQELIRIQQ</sequence>
<dbReference type="EC" id="3.4.21.105" evidence="10"/>
<dbReference type="SUPFAM" id="SSF48452">
    <property type="entry name" value="TPR-like"/>
    <property type="match status" value="1"/>
</dbReference>
<dbReference type="InterPro" id="IPR011990">
    <property type="entry name" value="TPR-like_helical_dom_sf"/>
</dbReference>
<keyword evidence="10" id="KW-0645">Protease</keyword>
<feature type="transmembrane region" description="Helical" evidence="8">
    <location>
        <begin position="371"/>
        <end position="389"/>
    </location>
</feature>
<evidence type="ECO:0000259" key="9">
    <source>
        <dbReference type="Pfam" id="PF01694"/>
    </source>
</evidence>
<evidence type="ECO:0000256" key="4">
    <source>
        <dbReference type="ARBA" id="ARBA00022801"/>
    </source>
</evidence>
<evidence type="ECO:0000256" key="3">
    <source>
        <dbReference type="ARBA" id="ARBA00022692"/>
    </source>
</evidence>
<evidence type="ECO:0000313" key="11">
    <source>
        <dbReference type="Proteomes" id="UP000579281"/>
    </source>
</evidence>
<keyword evidence="7" id="KW-0802">TPR repeat</keyword>
<feature type="repeat" description="TPR" evidence="7">
    <location>
        <begin position="430"/>
        <end position="463"/>
    </location>
</feature>
<accession>A0A841L552</accession>
<feature type="transmembrane region" description="Helical" evidence="8">
    <location>
        <begin position="182"/>
        <end position="201"/>
    </location>
</feature>
<dbReference type="GO" id="GO:0004252">
    <property type="term" value="F:serine-type endopeptidase activity"/>
    <property type="evidence" value="ECO:0007669"/>
    <property type="project" value="InterPro"/>
</dbReference>
<protein>
    <submittedName>
        <fullName evidence="10">Rhomboid protease GluP</fullName>
        <ecNumber evidence="10">3.4.21.105</ecNumber>
    </submittedName>
</protein>
<keyword evidence="3 8" id="KW-0812">Transmembrane</keyword>
<dbReference type="InterPro" id="IPR019734">
    <property type="entry name" value="TPR_rpt"/>
</dbReference>
<evidence type="ECO:0000256" key="6">
    <source>
        <dbReference type="ARBA" id="ARBA00023136"/>
    </source>
</evidence>
<dbReference type="PROSITE" id="PS50005">
    <property type="entry name" value="TPR"/>
    <property type="match status" value="1"/>
</dbReference>
<feature type="transmembrane region" description="Helical" evidence="8">
    <location>
        <begin position="266"/>
        <end position="284"/>
    </location>
</feature>
<dbReference type="RefSeq" id="WP_184312735.1">
    <property type="nucleotide sequence ID" value="NZ_JACHEN010000035.1"/>
</dbReference>
<dbReference type="PANTHER" id="PTHR43731">
    <property type="entry name" value="RHOMBOID PROTEASE"/>
    <property type="match status" value="1"/>
</dbReference>
<dbReference type="AlphaFoldDB" id="A0A841L552"/>
<keyword evidence="6 8" id="KW-0472">Membrane</keyword>
<dbReference type="PANTHER" id="PTHR43731:SF14">
    <property type="entry name" value="PRESENILIN-ASSOCIATED RHOMBOID-LIKE PROTEIN, MITOCHONDRIAL"/>
    <property type="match status" value="1"/>
</dbReference>
<proteinExistence type="inferred from homology"/>
<comment type="subcellular location">
    <subcellularLocation>
        <location evidence="1">Membrane</location>
        <topology evidence="1">Multi-pass membrane protein</topology>
    </subcellularLocation>
</comment>
<dbReference type="PROSITE" id="PS50293">
    <property type="entry name" value="TPR_REGION"/>
    <property type="match status" value="1"/>
</dbReference>
<dbReference type="InterPro" id="IPR022764">
    <property type="entry name" value="Peptidase_S54_rhomboid_dom"/>
</dbReference>
<evidence type="ECO:0000256" key="7">
    <source>
        <dbReference type="PROSITE-ProRule" id="PRU00339"/>
    </source>
</evidence>